<dbReference type="Proteomes" id="UP000324222">
    <property type="component" value="Unassembled WGS sequence"/>
</dbReference>
<protein>
    <submittedName>
        <fullName evidence="1">Uncharacterized protein</fullName>
    </submittedName>
</protein>
<proteinExistence type="predicted"/>
<organism evidence="1 2">
    <name type="scientific">Portunus trituberculatus</name>
    <name type="common">Swimming crab</name>
    <name type="synonym">Neptunus trituberculatus</name>
    <dbReference type="NCBI Taxonomy" id="210409"/>
    <lineage>
        <taxon>Eukaryota</taxon>
        <taxon>Metazoa</taxon>
        <taxon>Ecdysozoa</taxon>
        <taxon>Arthropoda</taxon>
        <taxon>Crustacea</taxon>
        <taxon>Multicrustacea</taxon>
        <taxon>Malacostraca</taxon>
        <taxon>Eumalacostraca</taxon>
        <taxon>Eucarida</taxon>
        <taxon>Decapoda</taxon>
        <taxon>Pleocyemata</taxon>
        <taxon>Brachyura</taxon>
        <taxon>Eubrachyura</taxon>
        <taxon>Portunoidea</taxon>
        <taxon>Portunidae</taxon>
        <taxon>Portuninae</taxon>
        <taxon>Portunus</taxon>
    </lineage>
</organism>
<reference evidence="1 2" key="1">
    <citation type="submission" date="2019-05" db="EMBL/GenBank/DDBJ databases">
        <title>Another draft genome of Portunus trituberculatus and its Hox gene families provides insights of decapod evolution.</title>
        <authorList>
            <person name="Jeong J.-H."/>
            <person name="Song I."/>
            <person name="Kim S."/>
            <person name="Choi T."/>
            <person name="Kim D."/>
            <person name="Ryu S."/>
            <person name="Kim W."/>
        </authorList>
    </citation>
    <scope>NUCLEOTIDE SEQUENCE [LARGE SCALE GENOMIC DNA]</scope>
    <source>
        <tissue evidence="1">Muscle</tissue>
    </source>
</reference>
<evidence type="ECO:0000313" key="2">
    <source>
        <dbReference type="Proteomes" id="UP000324222"/>
    </source>
</evidence>
<accession>A0A5B7F7M7</accession>
<dbReference type="EMBL" id="VSRR010005111">
    <property type="protein sequence ID" value="MPC41575.1"/>
    <property type="molecule type" value="Genomic_DNA"/>
</dbReference>
<dbReference type="AlphaFoldDB" id="A0A5B7F7M7"/>
<name>A0A5B7F7M7_PORTR</name>
<gene>
    <name evidence="1" type="ORF">E2C01_035174</name>
</gene>
<comment type="caution">
    <text evidence="1">The sequence shown here is derived from an EMBL/GenBank/DDBJ whole genome shotgun (WGS) entry which is preliminary data.</text>
</comment>
<sequence>MDTTERLTSDLSKIYDWSRANLVVSNASKTQFLHLSTRHNLPDNYRLFFNDIQLSSSTPL</sequence>
<keyword evidence="2" id="KW-1185">Reference proteome</keyword>
<evidence type="ECO:0000313" key="1">
    <source>
        <dbReference type="EMBL" id="MPC41575.1"/>
    </source>
</evidence>